<dbReference type="KEGG" id="tne:Tneu_0938"/>
<protein>
    <submittedName>
        <fullName evidence="2">Uncharacterized protein</fullName>
    </submittedName>
</protein>
<evidence type="ECO:0000313" key="2">
    <source>
        <dbReference type="EMBL" id="ACB39875.1"/>
    </source>
</evidence>
<dbReference type="GeneID" id="6164408"/>
<dbReference type="Proteomes" id="UP000001694">
    <property type="component" value="Chromosome"/>
</dbReference>
<organism evidence="2 3">
    <name type="scientific">Pyrobaculum neutrophilum (strain DSM 2338 / JCM 9278 / NBRC 100436 / V24Sta)</name>
    <name type="common">Thermoproteus neutrophilus</name>
    <dbReference type="NCBI Taxonomy" id="444157"/>
    <lineage>
        <taxon>Archaea</taxon>
        <taxon>Thermoproteota</taxon>
        <taxon>Thermoprotei</taxon>
        <taxon>Thermoproteales</taxon>
        <taxon>Thermoproteaceae</taxon>
        <taxon>Pyrobaculum</taxon>
    </lineage>
</organism>
<name>B1YDL2_PYRNV</name>
<keyword evidence="1" id="KW-1133">Transmembrane helix</keyword>
<reference evidence="2" key="1">
    <citation type="submission" date="2008-03" db="EMBL/GenBank/DDBJ databases">
        <title>Complete sequence of Thermoproteus neutrophilus V24Sta.</title>
        <authorList>
            <consortium name="US DOE Joint Genome Institute"/>
            <person name="Copeland A."/>
            <person name="Lucas S."/>
            <person name="Lapidus A."/>
            <person name="Glavina del Rio T."/>
            <person name="Dalin E."/>
            <person name="Tice H."/>
            <person name="Bruce D."/>
            <person name="Goodwin L."/>
            <person name="Pitluck S."/>
            <person name="Sims D."/>
            <person name="Brettin T."/>
            <person name="Detter J.C."/>
            <person name="Han C."/>
            <person name="Kuske C.R."/>
            <person name="Schmutz J."/>
            <person name="Larimer F."/>
            <person name="Land M."/>
            <person name="Hauser L."/>
            <person name="Kyrpides N."/>
            <person name="Mikhailova N."/>
            <person name="Biddle J.F."/>
            <person name="Zhang Z."/>
            <person name="Fitz-Gibbon S.T."/>
            <person name="Lowe T.M."/>
            <person name="Saltikov C."/>
            <person name="House C.H."/>
            <person name="Richardson P."/>
        </authorList>
    </citation>
    <scope>NUCLEOTIDE SEQUENCE [LARGE SCALE GENOMIC DNA]</scope>
    <source>
        <strain evidence="2">V24Sta</strain>
    </source>
</reference>
<accession>B1YDL2</accession>
<dbReference type="RefSeq" id="WP_012350295.1">
    <property type="nucleotide sequence ID" value="NC_010525.1"/>
</dbReference>
<keyword evidence="1" id="KW-0812">Transmembrane</keyword>
<evidence type="ECO:0000256" key="1">
    <source>
        <dbReference type="SAM" id="Phobius"/>
    </source>
</evidence>
<feature type="transmembrane region" description="Helical" evidence="1">
    <location>
        <begin position="128"/>
        <end position="145"/>
    </location>
</feature>
<dbReference type="AlphaFoldDB" id="B1YDL2"/>
<keyword evidence="1" id="KW-0472">Membrane</keyword>
<feature type="transmembrane region" description="Helical" evidence="1">
    <location>
        <begin position="70"/>
        <end position="90"/>
    </location>
</feature>
<sequence length="175" mass="18385">MLFLADLAAAALALYVGFEVYRAWRSLRDRRLSLYSLGMALLAAALVLEALLDIYLGLSRGPARHVAREAALLRAGVDVLLLAALASIAAAVTPAIFYSAALLLGPLDAALAIYIAAVMFVKAAERRTPPFTPLAFVALAASIVLPPPAAPPLRLLTALFLALGVWLGRGAQGLR</sequence>
<gene>
    <name evidence="2" type="ordered locus">Tneu_0938</name>
</gene>
<dbReference type="eggNOG" id="arCOG05712">
    <property type="taxonomic scope" value="Archaea"/>
</dbReference>
<proteinExistence type="predicted"/>
<dbReference type="EMBL" id="CP001014">
    <property type="protein sequence ID" value="ACB39875.1"/>
    <property type="molecule type" value="Genomic_DNA"/>
</dbReference>
<dbReference type="STRING" id="444157.Tneu_0938"/>
<feature type="transmembrane region" description="Helical" evidence="1">
    <location>
        <begin position="34"/>
        <end position="58"/>
    </location>
</feature>
<feature type="transmembrane region" description="Helical" evidence="1">
    <location>
        <begin position="96"/>
        <end position="121"/>
    </location>
</feature>
<dbReference type="HOGENOM" id="CLU_1493025_0_0_2"/>
<evidence type="ECO:0000313" key="3">
    <source>
        <dbReference type="Proteomes" id="UP000001694"/>
    </source>
</evidence>
<keyword evidence="3" id="KW-1185">Reference proteome</keyword>